<dbReference type="AlphaFoldDB" id="A0A8X6WY67"/>
<name>A0A8X6WY67_9ARAC</name>
<keyword evidence="2" id="KW-1185">Reference proteome</keyword>
<dbReference type="EMBL" id="BMAV01003285">
    <property type="protein sequence ID" value="GFY42747.1"/>
    <property type="molecule type" value="Genomic_DNA"/>
</dbReference>
<protein>
    <submittedName>
        <fullName evidence="1">Uncharacterized protein</fullName>
    </submittedName>
</protein>
<dbReference type="Proteomes" id="UP000886998">
    <property type="component" value="Unassembled WGS sequence"/>
</dbReference>
<comment type="caution">
    <text evidence="1">The sequence shown here is derived from an EMBL/GenBank/DDBJ whole genome shotgun (WGS) entry which is preliminary data.</text>
</comment>
<proteinExistence type="predicted"/>
<sequence>MGWEERNRTTSHKIINDFLGYKKVQCRLSFGIWGRGTKGPGGPPDKLDAVYWKDQAFACSIAGAIYRIDHDVLDPYGDGDITEMRDIILVQPRDKLQSTCNGEAGHEMARASVEWGSSN</sequence>
<accession>A0A8X6WY67</accession>
<gene>
    <name evidence="1" type="ORF">TNIN_292071</name>
</gene>
<evidence type="ECO:0000313" key="1">
    <source>
        <dbReference type="EMBL" id="GFY42747.1"/>
    </source>
</evidence>
<reference evidence="1" key="1">
    <citation type="submission" date="2020-08" db="EMBL/GenBank/DDBJ databases">
        <title>Multicomponent nature underlies the extraordinary mechanical properties of spider dragline silk.</title>
        <authorList>
            <person name="Kono N."/>
            <person name="Nakamura H."/>
            <person name="Mori M."/>
            <person name="Yoshida Y."/>
            <person name="Ohtoshi R."/>
            <person name="Malay A.D."/>
            <person name="Moran D.A.P."/>
            <person name="Tomita M."/>
            <person name="Numata K."/>
            <person name="Arakawa K."/>
        </authorList>
    </citation>
    <scope>NUCLEOTIDE SEQUENCE</scope>
</reference>
<evidence type="ECO:0000313" key="2">
    <source>
        <dbReference type="Proteomes" id="UP000886998"/>
    </source>
</evidence>
<organism evidence="1 2">
    <name type="scientific">Trichonephila inaurata madagascariensis</name>
    <dbReference type="NCBI Taxonomy" id="2747483"/>
    <lineage>
        <taxon>Eukaryota</taxon>
        <taxon>Metazoa</taxon>
        <taxon>Ecdysozoa</taxon>
        <taxon>Arthropoda</taxon>
        <taxon>Chelicerata</taxon>
        <taxon>Arachnida</taxon>
        <taxon>Araneae</taxon>
        <taxon>Araneomorphae</taxon>
        <taxon>Entelegynae</taxon>
        <taxon>Araneoidea</taxon>
        <taxon>Nephilidae</taxon>
        <taxon>Trichonephila</taxon>
        <taxon>Trichonephila inaurata</taxon>
    </lineage>
</organism>